<dbReference type="PROSITE" id="PS00028">
    <property type="entry name" value="ZINC_FINGER_C2H2_1"/>
    <property type="match status" value="1"/>
</dbReference>
<sequence>MDASTNATTTIGFSPQSQPQPHHNNSFSPLPPPPTSAAAPPLLHCSTTNSASNSVVLSSGSLNVPLPSPDFAPCPPTTATPKKPRPPRRKPDAAASTSTATPKTTPPCTECGKRFSSWKALFGHMRCHPERQWRGINPPPHFRRLSSPGAAQFSDEEYQVATSLIMLANGTPRDDHGIDVTVGSKVVSGWPQRRARQMNPRSEGEEGVVQCEVGGKKEWMDGEAVGSARDCNLRYKGFSSGQSLGGRKRCHWERGEDQGGSSSSSAKNYVLDLNLPPPTESGESSPRPVVDLRLGI</sequence>
<feature type="compositionally biased region" description="Polar residues" evidence="2">
    <location>
        <begin position="1"/>
        <end position="20"/>
    </location>
</feature>
<dbReference type="AlphaFoldDB" id="A0A8K0IRU9"/>
<feature type="domain" description="C2H2-type" evidence="3">
    <location>
        <begin position="106"/>
        <end position="133"/>
    </location>
</feature>
<dbReference type="PANTHER" id="PTHR47591">
    <property type="entry name" value="ZINC FINGER PROTEIN ZAT2-RELATED"/>
    <property type="match status" value="1"/>
</dbReference>
<dbReference type="PANTHER" id="PTHR47591:SF13">
    <property type="entry name" value="OS02G0293900 PROTEIN"/>
    <property type="match status" value="1"/>
</dbReference>
<evidence type="ECO:0000313" key="4">
    <source>
        <dbReference type="EMBL" id="KAG1365441.1"/>
    </source>
</evidence>
<proteinExistence type="predicted"/>
<dbReference type="InterPro" id="IPR036236">
    <property type="entry name" value="Znf_C2H2_sf"/>
</dbReference>
<evidence type="ECO:0000259" key="3">
    <source>
        <dbReference type="PROSITE" id="PS50157"/>
    </source>
</evidence>
<dbReference type="GO" id="GO:0008270">
    <property type="term" value="F:zinc ion binding"/>
    <property type="evidence" value="ECO:0007669"/>
    <property type="project" value="UniProtKB-KW"/>
</dbReference>
<reference evidence="4" key="2">
    <citation type="submission" date="2019-07" db="EMBL/GenBank/DDBJ databases">
        <authorList>
            <person name="Yang Y."/>
            <person name="Bocs S."/>
            <person name="Baudouin L."/>
        </authorList>
    </citation>
    <scope>NUCLEOTIDE SEQUENCE</scope>
    <source>
        <tissue evidence="4">Spear leaf of Hainan Tall coconut</tissue>
    </source>
</reference>
<protein>
    <submittedName>
        <fullName evidence="4">Zinc finger protein ZAT2-like</fullName>
    </submittedName>
</protein>
<feature type="compositionally biased region" description="Low complexity" evidence="2">
    <location>
        <begin position="93"/>
        <end position="107"/>
    </location>
</feature>
<dbReference type="SUPFAM" id="SSF57667">
    <property type="entry name" value="beta-beta-alpha zinc fingers"/>
    <property type="match status" value="1"/>
</dbReference>
<feature type="region of interest" description="Disordered" evidence="2">
    <location>
        <begin position="241"/>
        <end position="296"/>
    </location>
</feature>
<accession>A0A8K0IRU9</accession>
<dbReference type="InterPro" id="IPR013087">
    <property type="entry name" value="Znf_C2H2_type"/>
</dbReference>
<organism evidence="4 5">
    <name type="scientific">Cocos nucifera</name>
    <name type="common">Coconut palm</name>
    <dbReference type="NCBI Taxonomy" id="13894"/>
    <lineage>
        <taxon>Eukaryota</taxon>
        <taxon>Viridiplantae</taxon>
        <taxon>Streptophyta</taxon>
        <taxon>Embryophyta</taxon>
        <taxon>Tracheophyta</taxon>
        <taxon>Spermatophyta</taxon>
        <taxon>Magnoliopsida</taxon>
        <taxon>Liliopsida</taxon>
        <taxon>Arecaceae</taxon>
        <taxon>Arecoideae</taxon>
        <taxon>Cocoseae</taxon>
        <taxon>Attaleinae</taxon>
        <taxon>Cocos</taxon>
    </lineage>
</organism>
<feature type="compositionally biased region" description="Low complexity" evidence="2">
    <location>
        <begin position="36"/>
        <end position="49"/>
    </location>
</feature>
<feature type="region of interest" description="Disordered" evidence="2">
    <location>
        <begin position="67"/>
        <end position="110"/>
    </location>
</feature>
<gene>
    <name evidence="4" type="ORF">COCNU_12G004410</name>
</gene>
<keyword evidence="1" id="KW-0479">Metal-binding</keyword>
<reference evidence="4" key="1">
    <citation type="journal article" date="2017" name="Gigascience">
        <title>The genome draft of coconut (Cocos nucifera).</title>
        <authorList>
            <person name="Xiao Y."/>
            <person name="Xu P."/>
            <person name="Fan H."/>
            <person name="Baudouin L."/>
            <person name="Xia W."/>
            <person name="Bocs S."/>
            <person name="Xu J."/>
            <person name="Li Q."/>
            <person name="Guo A."/>
            <person name="Zhou L."/>
            <person name="Li J."/>
            <person name="Wu Y."/>
            <person name="Ma Z."/>
            <person name="Armero A."/>
            <person name="Issali A.E."/>
            <person name="Liu N."/>
            <person name="Peng M."/>
            <person name="Yang Y."/>
        </authorList>
    </citation>
    <scope>NUCLEOTIDE SEQUENCE</scope>
    <source>
        <tissue evidence="4">Spear leaf of Hainan Tall coconut</tissue>
    </source>
</reference>
<evidence type="ECO:0000256" key="1">
    <source>
        <dbReference type="PROSITE-ProRule" id="PRU00042"/>
    </source>
</evidence>
<dbReference type="Proteomes" id="UP000797356">
    <property type="component" value="Chromosome 12"/>
</dbReference>
<feature type="region of interest" description="Disordered" evidence="2">
    <location>
        <begin position="1"/>
        <end position="49"/>
    </location>
</feature>
<dbReference type="SMART" id="SM00355">
    <property type="entry name" value="ZnF_C2H2"/>
    <property type="match status" value="1"/>
</dbReference>
<evidence type="ECO:0000256" key="2">
    <source>
        <dbReference type="SAM" id="MobiDB-lite"/>
    </source>
</evidence>
<keyword evidence="1" id="KW-0862">Zinc</keyword>
<comment type="caution">
    <text evidence="4">The sequence shown here is derived from an EMBL/GenBank/DDBJ whole genome shotgun (WGS) entry which is preliminary data.</text>
</comment>
<evidence type="ECO:0000313" key="5">
    <source>
        <dbReference type="Proteomes" id="UP000797356"/>
    </source>
</evidence>
<name>A0A8K0IRU9_COCNU</name>
<keyword evidence="5" id="KW-1185">Reference proteome</keyword>
<feature type="compositionally biased region" description="Pro residues" evidence="2">
    <location>
        <begin position="67"/>
        <end position="78"/>
    </location>
</feature>
<keyword evidence="1" id="KW-0863">Zinc-finger</keyword>
<dbReference type="Pfam" id="PF13912">
    <property type="entry name" value="zf-C2H2_6"/>
    <property type="match status" value="2"/>
</dbReference>
<dbReference type="EMBL" id="CM017883">
    <property type="protein sequence ID" value="KAG1365441.1"/>
    <property type="molecule type" value="Genomic_DNA"/>
</dbReference>
<dbReference type="PROSITE" id="PS50157">
    <property type="entry name" value="ZINC_FINGER_C2H2_2"/>
    <property type="match status" value="1"/>
</dbReference>
<dbReference type="OrthoDB" id="6077919at2759"/>